<dbReference type="Pfam" id="PF03349">
    <property type="entry name" value="Toluene_X"/>
    <property type="match status" value="1"/>
</dbReference>
<dbReference type="EMBL" id="LWHJ01000011">
    <property type="protein sequence ID" value="OAQ42211.1"/>
    <property type="molecule type" value="Genomic_DNA"/>
</dbReference>
<dbReference type="GO" id="GO:0015483">
    <property type="term" value="F:long-chain fatty acid transporting porin activity"/>
    <property type="evidence" value="ECO:0007669"/>
    <property type="project" value="TreeGrafter"/>
</dbReference>
<comment type="caution">
    <text evidence="9">The sequence shown here is derived from an EMBL/GenBank/DDBJ whole genome shotgun (WGS) entry which is preliminary data.</text>
</comment>
<protein>
    <recommendedName>
        <fullName evidence="11">Hemin receptor</fullName>
    </recommendedName>
</protein>
<evidence type="ECO:0000313" key="10">
    <source>
        <dbReference type="Proteomes" id="UP000078459"/>
    </source>
</evidence>
<keyword evidence="10" id="KW-1185">Reference proteome</keyword>
<sequence length="487" mass="53524">MKFKKIILAAIIVIAAQSTYAQYLGDALRFSQLQNSNTARFEALGGSKTAIGGDLSSLYGNPAGIGMFTKSEFSFTPSLRLRSNDISLSNTSSTSSNIDLNNVGVVFNTKTYKTKDLDKGLISLSFGIGYQKKGSFRNDFNYGLTTNQNGLGDLFAETATSENQSQANLGSQVNGAAYDSFLINDRGTNTTVYDPITSLTADQLQLVNRTGGSSSVDFSLGANISNQFFLGGSIGLSSFRYSSIEKTNEVGLFRQPGTTNDFDYDVDYTRNFDTNGSGINLKLGAIVRPSKEFRLGVSIESPTWYSVTDNYSETLYNNLDPIEGTDSYPFDYSLRTPLKFNGGLAYFFGSKGFISADIGYEDYSTINFSSSDSQTDITTNRNIKSQFKNVSNYNIGTEYKVTDKFLLRAGYQSLGNPYKTLNNSDYTVNSYSAGFGYRFGTYYLDMAYVNSSDFSTYSNYVLTGNNQPTTNLNTKRNNVSLTFGVRF</sequence>
<dbReference type="AlphaFoldDB" id="A0A179DMC0"/>
<dbReference type="STRING" id="1826909.A5893_03600"/>
<evidence type="ECO:0000256" key="8">
    <source>
        <dbReference type="SAM" id="SignalP"/>
    </source>
</evidence>
<name>A0A179DMC0_9SPHI</name>
<dbReference type="OrthoDB" id="9765571at2"/>
<comment type="subcellular location">
    <subcellularLocation>
        <location evidence="1">Cell outer membrane</location>
        <topology evidence="1">Multi-pass membrane protein</topology>
    </subcellularLocation>
</comment>
<feature type="chain" id="PRO_5008100654" description="Hemin receptor" evidence="8">
    <location>
        <begin position="22"/>
        <end position="487"/>
    </location>
</feature>
<dbReference type="PANTHER" id="PTHR35093:SF8">
    <property type="entry name" value="OUTER MEMBRANE PROTEIN NMB0088-RELATED"/>
    <property type="match status" value="1"/>
</dbReference>
<evidence type="ECO:0000256" key="7">
    <source>
        <dbReference type="ARBA" id="ARBA00023237"/>
    </source>
</evidence>
<accession>A0A179DMC0</accession>
<proteinExistence type="inferred from homology"/>
<gene>
    <name evidence="9" type="ORF">A5893_03600</name>
</gene>
<evidence type="ECO:0008006" key="11">
    <source>
        <dbReference type="Google" id="ProtNLM"/>
    </source>
</evidence>
<dbReference type="GO" id="GO:0009279">
    <property type="term" value="C:cell outer membrane"/>
    <property type="evidence" value="ECO:0007669"/>
    <property type="project" value="UniProtKB-SubCell"/>
</dbReference>
<evidence type="ECO:0000256" key="2">
    <source>
        <dbReference type="ARBA" id="ARBA00008163"/>
    </source>
</evidence>
<dbReference type="Proteomes" id="UP000078459">
    <property type="component" value="Unassembled WGS sequence"/>
</dbReference>
<evidence type="ECO:0000256" key="3">
    <source>
        <dbReference type="ARBA" id="ARBA00022452"/>
    </source>
</evidence>
<dbReference type="RefSeq" id="WP_068821241.1">
    <property type="nucleotide sequence ID" value="NZ_LWHJ01000011.1"/>
</dbReference>
<keyword evidence="7" id="KW-0998">Cell outer membrane</keyword>
<dbReference type="PANTHER" id="PTHR35093">
    <property type="entry name" value="OUTER MEMBRANE PROTEIN NMB0088-RELATED"/>
    <property type="match status" value="1"/>
</dbReference>
<comment type="similarity">
    <text evidence="2">Belongs to the OmpP1/FadL family.</text>
</comment>
<reference evidence="9 10" key="1">
    <citation type="submission" date="2016-04" db="EMBL/GenBank/DDBJ databases">
        <authorList>
            <person name="Evans L.H."/>
            <person name="Alamgir A."/>
            <person name="Owens N."/>
            <person name="Weber N.D."/>
            <person name="Virtaneva K."/>
            <person name="Barbian K."/>
            <person name="Babar A."/>
            <person name="Rosenke K."/>
        </authorList>
    </citation>
    <scope>NUCLEOTIDE SEQUENCE [LARGE SCALE GENOMIC DNA]</scope>
    <source>
        <strain evidence="9 10">CCM 8644</strain>
    </source>
</reference>
<dbReference type="InterPro" id="IPR005017">
    <property type="entry name" value="OMPP1/FadL/TodX"/>
</dbReference>
<feature type="signal peptide" evidence="8">
    <location>
        <begin position="1"/>
        <end position="21"/>
    </location>
</feature>
<dbReference type="Gene3D" id="2.40.160.60">
    <property type="entry name" value="Outer membrane protein transport protein (OMPP1/FadL/TodX)"/>
    <property type="match status" value="1"/>
</dbReference>
<evidence type="ECO:0000256" key="4">
    <source>
        <dbReference type="ARBA" id="ARBA00022692"/>
    </source>
</evidence>
<organism evidence="9 10">
    <name type="scientific">Pedobacter psychrophilus</name>
    <dbReference type="NCBI Taxonomy" id="1826909"/>
    <lineage>
        <taxon>Bacteria</taxon>
        <taxon>Pseudomonadati</taxon>
        <taxon>Bacteroidota</taxon>
        <taxon>Sphingobacteriia</taxon>
        <taxon>Sphingobacteriales</taxon>
        <taxon>Sphingobacteriaceae</taxon>
        <taxon>Pedobacter</taxon>
    </lineage>
</organism>
<keyword evidence="4" id="KW-0812">Transmembrane</keyword>
<evidence type="ECO:0000256" key="5">
    <source>
        <dbReference type="ARBA" id="ARBA00022729"/>
    </source>
</evidence>
<dbReference type="SUPFAM" id="SSF56935">
    <property type="entry name" value="Porins"/>
    <property type="match status" value="1"/>
</dbReference>
<keyword evidence="3" id="KW-1134">Transmembrane beta strand</keyword>
<evidence type="ECO:0000256" key="1">
    <source>
        <dbReference type="ARBA" id="ARBA00004571"/>
    </source>
</evidence>
<evidence type="ECO:0000256" key="6">
    <source>
        <dbReference type="ARBA" id="ARBA00023136"/>
    </source>
</evidence>
<keyword evidence="6" id="KW-0472">Membrane</keyword>
<keyword evidence="5 8" id="KW-0732">Signal</keyword>
<evidence type="ECO:0000313" key="9">
    <source>
        <dbReference type="EMBL" id="OAQ42211.1"/>
    </source>
</evidence>
<reference evidence="9 10" key="2">
    <citation type="submission" date="2016-06" db="EMBL/GenBank/DDBJ databases">
        <title>Pedobacter psychrophilus sp. nov., isolated from Antarctic fragmentary rock.</title>
        <authorList>
            <person name="Svec P."/>
        </authorList>
    </citation>
    <scope>NUCLEOTIDE SEQUENCE [LARGE SCALE GENOMIC DNA]</scope>
    <source>
        <strain evidence="9 10">CCM 8644</strain>
    </source>
</reference>